<evidence type="ECO:0000313" key="2">
    <source>
        <dbReference type="EMBL" id="TKA79334.1"/>
    </source>
</evidence>
<name>A0A4U0XPI3_9PEZI</name>
<gene>
    <name evidence="2" type="ORF">B0A55_03465</name>
</gene>
<organism evidence="2 3">
    <name type="scientific">Friedmanniomyces simplex</name>
    <dbReference type="NCBI Taxonomy" id="329884"/>
    <lineage>
        <taxon>Eukaryota</taxon>
        <taxon>Fungi</taxon>
        <taxon>Dikarya</taxon>
        <taxon>Ascomycota</taxon>
        <taxon>Pezizomycotina</taxon>
        <taxon>Dothideomycetes</taxon>
        <taxon>Dothideomycetidae</taxon>
        <taxon>Mycosphaerellales</taxon>
        <taxon>Teratosphaeriaceae</taxon>
        <taxon>Friedmanniomyces</taxon>
    </lineage>
</organism>
<reference evidence="2 3" key="1">
    <citation type="submission" date="2017-03" db="EMBL/GenBank/DDBJ databases">
        <title>Genomes of endolithic fungi from Antarctica.</title>
        <authorList>
            <person name="Coleine C."/>
            <person name="Masonjones S."/>
            <person name="Stajich J.E."/>
        </authorList>
    </citation>
    <scope>NUCLEOTIDE SEQUENCE [LARGE SCALE GENOMIC DNA]</scope>
    <source>
        <strain evidence="2 3">CCFEE 5184</strain>
    </source>
</reference>
<protein>
    <submittedName>
        <fullName evidence="2">Uncharacterized protein</fullName>
    </submittedName>
</protein>
<dbReference type="OrthoDB" id="3919546at2759"/>
<evidence type="ECO:0000256" key="1">
    <source>
        <dbReference type="SAM" id="MobiDB-lite"/>
    </source>
</evidence>
<feature type="region of interest" description="Disordered" evidence="1">
    <location>
        <begin position="247"/>
        <end position="270"/>
    </location>
</feature>
<dbReference type="AlphaFoldDB" id="A0A4U0XPI3"/>
<feature type="compositionally biased region" description="Basic and acidic residues" evidence="1">
    <location>
        <begin position="247"/>
        <end position="258"/>
    </location>
</feature>
<keyword evidence="3" id="KW-1185">Reference proteome</keyword>
<proteinExistence type="predicted"/>
<dbReference type="EMBL" id="NAJQ01000092">
    <property type="protein sequence ID" value="TKA79334.1"/>
    <property type="molecule type" value="Genomic_DNA"/>
</dbReference>
<sequence>MLSRLERTVEEATATSETAKREADRLRNFLLFALSVHYQRNRSAHLSSDDRKLYLGVRGALTDLRSAQERLRPFECAKFASYLWHHLHEPCKALTIPIECAARTVLDFFTFQTLSGGYQGAPDGLLRTYGAGVLAQKQGRDAQLLLPQIVPRKALLAEIMGGLDVVADTYFACIPRIDSATGPSCGNVAGWKVVQSVSYVLNEHGEACEAARFARMATVRQSRVFSHEQHWALRAMKCTDRILDRKERTSSVHDEHAGGPDNVPRGNDRYRGWRTAETLHHADL</sequence>
<evidence type="ECO:0000313" key="3">
    <source>
        <dbReference type="Proteomes" id="UP000309340"/>
    </source>
</evidence>
<accession>A0A4U0XPI3</accession>
<dbReference type="Proteomes" id="UP000309340">
    <property type="component" value="Unassembled WGS sequence"/>
</dbReference>
<comment type="caution">
    <text evidence="2">The sequence shown here is derived from an EMBL/GenBank/DDBJ whole genome shotgun (WGS) entry which is preliminary data.</text>
</comment>